<evidence type="ECO:0000313" key="8">
    <source>
        <dbReference type="Proteomes" id="UP000316095"/>
    </source>
</evidence>
<feature type="transmembrane region" description="Helical" evidence="5">
    <location>
        <begin position="314"/>
        <end position="332"/>
    </location>
</feature>
<keyword evidence="8" id="KW-1185">Reference proteome</keyword>
<dbReference type="Pfam" id="PF07690">
    <property type="entry name" value="MFS_1"/>
    <property type="match status" value="1"/>
</dbReference>
<dbReference type="InterPro" id="IPR052528">
    <property type="entry name" value="Sugar_transport-like"/>
</dbReference>
<feature type="transmembrane region" description="Helical" evidence="5">
    <location>
        <begin position="167"/>
        <end position="185"/>
    </location>
</feature>
<dbReference type="PANTHER" id="PTHR23526:SF2">
    <property type="entry name" value="MAJOR FACILITATOR SUPERFAMILY (MFS) PROFILE DOMAIN-CONTAINING PROTEIN"/>
    <property type="match status" value="1"/>
</dbReference>
<evidence type="ECO:0000313" key="7">
    <source>
        <dbReference type="EMBL" id="TWT61440.1"/>
    </source>
</evidence>
<feature type="transmembrane region" description="Helical" evidence="5">
    <location>
        <begin position="344"/>
        <end position="367"/>
    </location>
</feature>
<gene>
    <name evidence="7" type="ORF">Pan54_21760</name>
</gene>
<feature type="transmembrane region" description="Helical" evidence="5">
    <location>
        <begin position="142"/>
        <end position="161"/>
    </location>
</feature>
<dbReference type="SUPFAM" id="SSF103473">
    <property type="entry name" value="MFS general substrate transporter"/>
    <property type="match status" value="2"/>
</dbReference>
<feature type="region of interest" description="Disordered" evidence="4">
    <location>
        <begin position="423"/>
        <end position="446"/>
    </location>
</feature>
<evidence type="ECO:0000256" key="2">
    <source>
        <dbReference type="ARBA" id="ARBA00022989"/>
    </source>
</evidence>
<dbReference type="InterPro" id="IPR020846">
    <property type="entry name" value="MFS_dom"/>
</dbReference>
<dbReference type="InterPro" id="IPR011701">
    <property type="entry name" value="MFS"/>
</dbReference>
<evidence type="ECO:0000256" key="3">
    <source>
        <dbReference type="ARBA" id="ARBA00023136"/>
    </source>
</evidence>
<feature type="transmembrane region" description="Helical" evidence="5">
    <location>
        <begin position="285"/>
        <end position="302"/>
    </location>
</feature>
<dbReference type="PROSITE" id="PS50850">
    <property type="entry name" value="MFS"/>
    <property type="match status" value="1"/>
</dbReference>
<dbReference type="Gene3D" id="1.20.1250.20">
    <property type="entry name" value="MFS general substrate transporter like domains"/>
    <property type="match status" value="1"/>
</dbReference>
<dbReference type="GO" id="GO:0022857">
    <property type="term" value="F:transmembrane transporter activity"/>
    <property type="evidence" value="ECO:0007669"/>
    <property type="project" value="InterPro"/>
</dbReference>
<dbReference type="Proteomes" id="UP000316095">
    <property type="component" value="Unassembled WGS sequence"/>
</dbReference>
<feature type="transmembrane region" description="Helical" evidence="5">
    <location>
        <begin position="222"/>
        <end position="240"/>
    </location>
</feature>
<feature type="transmembrane region" description="Helical" evidence="5">
    <location>
        <begin position="102"/>
        <end position="122"/>
    </location>
</feature>
<feature type="transmembrane region" description="Helical" evidence="5">
    <location>
        <begin position="373"/>
        <end position="394"/>
    </location>
</feature>
<dbReference type="CDD" id="cd06174">
    <property type="entry name" value="MFS"/>
    <property type="match status" value="1"/>
</dbReference>
<dbReference type="InterPro" id="IPR036259">
    <property type="entry name" value="MFS_trans_sf"/>
</dbReference>
<reference evidence="7 8" key="1">
    <citation type="submission" date="2019-02" db="EMBL/GenBank/DDBJ databases">
        <title>Deep-cultivation of Planctomycetes and their phenomic and genomic characterization uncovers novel biology.</title>
        <authorList>
            <person name="Wiegand S."/>
            <person name="Jogler M."/>
            <person name="Boedeker C."/>
            <person name="Pinto D."/>
            <person name="Vollmers J."/>
            <person name="Rivas-Marin E."/>
            <person name="Kohn T."/>
            <person name="Peeters S.H."/>
            <person name="Heuer A."/>
            <person name="Rast P."/>
            <person name="Oberbeckmann S."/>
            <person name="Bunk B."/>
            <person name="Jeske O."/>
            <person name="Meyerdierks A."/>
            <person name="Storesund J.E."/>
            <person name="Kallscheuer N."/>
            <person name="Luecker S."/>
            <person name="Lage O.M."/>
            <person name="Pohl T."/>
            <person name="Merkel B.J."/>
            <person name="Hornburger P."/>
            <person name="Mueller R.-W."/>
            <person name="Bruemmer F."/>
            <person name="Labrenz M."/>
            <person name="Spormann A.M."/>
            <person name="Op Den Camp H."/>
            <person name="Overmann J."/>
            <person name="Amann R."/>
            <person name="Jetten M.S.M."/>
            <person name="Mascher T."/>
            <person name="Medema M.H."/>
            <person name="Devos D.P."/>
            <person name="Kaster A.-K."/>
            <person name="Ovreas L."/>
            <person name="Rohde M."/>
            <person name="Galperin M.Y."/>
            <person name="Jogler C."/>
        </authorList>
    </citation>
    <scope>NUCLEOTIDE SEQUENCE [LARGE SCALE GENOMIC DNA]</scope>
    <source>
        <strain evidence="7 8">Pan54</strain>
    </source>
</reference>
<dbReference type="RefSeq" id="WP_146503434.1">
    <property type="nucleotide sequence ID" value="NZ_SJPG01000001.1"/>
</dbReference>
<evidence type="ECO:0000259" key="6">
    <source>
        <dbReference type="PROSITE" id="PS50850"/>
    </source>
</evidence>
<feature type="transmembrane region" description="Helical" evidence="5">
    <location>
        <begin position="72"/>
        <end position="96"/>
    </location>
</feature>
<accession>A0A5C5XEK3</accession>
<protein>
    <submittedName>
        <fullName evidence="7">Major Facilitator Superfamily protein</fullName>
    </submittedName>
</protein>
<comment type="caution">
    <text evidence="7">The sequence shown here is derived from an EMBL/GenBank/DDBJ whole genome shotgun (WGS) entry which is preliminary data.</text>
</comment>
<feature type="domain" description="Major facilitator superfamily (MFS) profile" evidence="6">
    <location>
        <begin position="216"/>
        <end position="446"/>
    </location>
</feature>
<feature type="transmembrane region" description="Helical" evidence="5">
    <location>
        <begin position="26"/>
        <end position="51"/>
    </location>
</feature>
<keyword evidence="1 5" id="KW-0812">Transmembrane</keyword>
<evidence type="ECO:0000256" key="1">
    <source>
        <dbReference type="ARBA" id="ARBA00022692"/>
    </source>
</evidence>
<sequence length="446" mass="48721">MIRQDLKYSVGDGAAFGLMVGMGETYLPAFVLAIGLGELVSGMIGSLPLFLGGILQLISPWAIRKIGSHKNWVVACSLVQALMFVPLIFAACRGTLGTFEVVLIASLYWGTSLATGPAWNTWIGTLVPVRVRSKYFASRTRISQACVFIGFIAAGLSLQYASQQNRLLTAFAILFSVAGICRLISSYMLARQREPFPIPAGMVRRPITQTCRDLTEGPGGRLLMFLVATQAAVQMSGPYFTPFMLNNLKFSYLQFVSLIAVAFLARIFALPVWGRLAHRVGAMRLLWIGALGIAPVSLGWTFSQNYYWLMTIQLYSGAVWAAYELAFFLLLFESIPEQQRTGLLTVYNLINVTAWVCGALVGGLLLYSMNTSFNAYLILFALSGLGRFLALLLLTRIPHLVVASSEIGMRTVAVRPNGANLDAPVLPSMPDQTDEESVRNEVALTA</sequence>
<dbReference type="EMBL" id="SJPG01000001">
    <property type="protein sequence ID" value="TWT61440.1"/>
    <property type="molecule type" value="Genomic_DNA"/>
</dbReference>
<keyword evidence="2 5" id="KW-1133">Transmembrane helix</keyword>
<name>A0A5C5XEK3_9PLAN</name>
<dbReference type="PANTHER" id="PTHR23526">
    <property type="entry name" value="INTEGRAL MEMBRANE TRANSPORT PROTEIN-RELATED"/>
    <property type="match status" value="1"/>
</dbReference>
<dbReference type="OrthoDB" id="9772882at2"/>
<keyword evidence="3 5" id="KW-0472">Membrane</keyword>
<dbReference type="AlphaFoldDB" id="A0A5C5XEK3"/>
<evidence type="ECO:0000256" key="5">
    <source>
        <dbReference type="SAM" id="Phobius"/>
    </source>
</evidence>
<feature type="transmembrane region" description="Helical" evidence="5">
    <location>
        <begin position="252"/>
        <end position="273"/>
    </location>
</feature>
<proteinExistence type="predicted"/>
<evidence type="ECO:0000256" key="4">
    <source>
        <dbReference type="SAM" id="MobiDB-lite"/>
    </source>
</evidence>
<organism evidence="7 8">
    <name type="scientific">Rubinisphaera italica</name>
    <dbReference type="NCBI Taxonomy" id="2527969"/>
    <lineage>
        <taxon>Bacteria</taxon>
        <taxon>Pseudomonadati</taxon>
        <taxon>Planctomycetota</taxon>
        <taxon>Planctomycetia</taxon>
        <taxon>Planctomycetales</taxon>
        <taxon>Planctomycetaceae</taxon>
        <taxon>Rubinisphaera</taxon>
    </lineage>
</organism>